<keyword evidence="10" id="KW-1185">Reference proteome</keyword>
<feature type="compositionally biased region" description="Basic residues" evidence="7">
    <location>
        <begin position="683"/>
        <end position="729"/>
    </location>
</feature>
<name>A0AAN7QHU4_9COLE</name>
<dbReference type="Gene3D" id="1.10.10.790">
    <property type="entry name" value="Surp module"/>
    <property type="match status" value="2"/>
</dbReference>
<evidence type="ECO:0000256" key="4">
    <source>
        <dbReference type="ARBA" id="ARBA00023015"/>
    </source>
</evidence>
<keyword evidence="4" id="KW-0805">Transcription regulation</keyword>
<evidence type="ECO:0000313" key="9">
    <source>
        <dbReference type="EMBL" id="KAK4878433.1"/>
    </source>
</evidence>
<dbReference type="EMBL" id="JARPUR010000004">
    <property type="protein sequence ID" value="KAK4878433.1"/>
    <property type="molecule type" value="Genomic_DNA"/>
</dbReference>
<organism evidence="9 10">
    <name type="scientific">Aquatica leii</name>
    <dbReference type="NCBI Taxonomy" id="1421715"/>
    <lineage>
        <taxon>Eukaryota</taxon>
        <taxon>Metazoa</taxon>
        <taxon>Ecdysozoa</taxon>
        <taxon>Arthropoda</taxon>
        <taxon>Hexapoda</taxon>
        <taxon>Insecta</taxon>
        <taxon>Pterygota</taxon>
        <taxon>Neoptera</taxon>
        <taxon>Endopterygota</taxon>
        <taxon>Coleoptera</taxon>
        <taxon>Polyphaga</taxon>
        <taxon>Elateriformia</taxon>
        <taxon>Elateroidea</taxon>
        <taxon>Lampyridae</taxon>
        <taxon>Luciolinae</taxon>
        <taxon>Aquatica</taxon>
    </lineage>
</organism>
<keyword evidence="2" id="KW-0677">Repeat</keyword>
<dbReference type="GO" id="GO:0003723">
    <property type="term" value="F:RNA binding"/>
    <property type="evidence" value="ECO:0007669"/>
    <property type="project" value="UniProtKB-KW"/>
</dbReference>
<evidence type="ECO:0000256" key="2">
    <source>
        <dbReference type="ARBA" id="ARBA00022737"/>
    </source>
</evidence>
<dbReference type="PANTHER" id="PTHR13161:SF15">
    <property type="entry name" value="SPLICING FACTOR, SUPPRESSOR OF WHITE-APRICOT HOMOLOG"/>
    <property type="match status" value="1"/>
</dbReference>
<protein>
    <recommendedName>
        <fullName evidence="8">SURP motif domain-containing protein</fullName>
    </recommendedName>
</protein>
<gene>
    <name evidence="9" type="ORF">RN001_010939</name>
</gene>
<feature type="region of interest" description="Disordered" evidence="7">
    <location>
        <begin position="647"/>
        <end position="737"/>
    </location>
</feature>
<dbReference type="Proteomes" id="UP001353858">
    <property type="component" value="Unassembled WGS sequence"/>
</dbReference>
<dbReference type="AlphaFoldDB" id="A0AAN7QHU4"/>
<sequence length="737" mass="85244">MRVDMAKWNAGSESGILRKRIQKEKHEELLVFGYACKLFRDDVKALYIDQGKHLIPWMGEESLKIDRYDCRGALSELRQYEANSESYDISRWSGLSESEKRLELMCDEERYYSLKNNEEELEMYKEEEFKRLHQKGNEVHYNYDVPAGPEISQQEVVPEDEVFVPSPDLNVPADIELPSTVKVNARIEKTALFISKQGPQMEILIKTKQADNSQFKFLNKDDRLHKYYQYLLSAIKSGQYKLTQNDEDENKKLDEVCEEDETGDHYLHPSLLTTAVQSAPPLPAVPYKPSADCKYSQLVNRIQGTQNESTPSPPQPPVDVPMTYEQQYYQQYYYAAQYYEYYKQMTQQFHGHSSEVPIDTKDSNLQNQLYAQYLQQNNPYAQIVSNLSQKENPPAEAAQPDHVPNVDIKKPLLSLAQYGSDSENEHPSDEDSNIKIPPSETEQIISKMASYVVKNGRDFESIVKSKGDSRFHFLNEDHEYNPYYRLKVKKFLNEHKTKNDEAPKKEKKIITPVSFSIKKSKDEGQKEIKSALPVEESDEDVDHKNDDGQVVTDTVCSAVPDLSLTPPPRVVKTPTPSPTNLESTETVTGKVEADDLILEMIDLTDDLEDKRECKRVEDRKKDKIVSVAREKLALQMERKKKAAAFLKLKSVKSEDPKQSHKQRRDQTEVLNIEDSESEEGEIKRHKKSSKKKKTHKRKRSKSRHESKVRHKSKEYKRLKKKRKRSHSRSSKSSVSSE</sequence>
<evidence type="ECO:0000256" key="1">
    <source>
        <dbReference type="ARBA" id="ARBA00022664"/>
    </source>
</evidence>
<evidence type="ECO:0000256" key="7">
    <source>
        <dbReference type="SAM" id="MobiDB-lite"/>
    </source>
</evidence>
<feature type="region of interest" description="Disordered" evidence="7">
    <location>
        <begin position="418"/>
        <end position="438"/>
    </location>
</feature>
<keyword evidence="5" id="KW-0804">Transcription</keyword>
<dbReference type="Pfam" id="PF09750">
    <property type="entry name" value="DRY_EERY"/>
    <property type="match status" value="1"/>
</dbReference>
<evidence type="ECO:0000313" key="10">
    <source>
        <dbReference type="Proteomes" id="UP001353858"/>
    </source>
</evidence>
<evidence type="ECO:0000256" key="6">
    <source>
        <dbReference type="ARBA" id="ARBA00023187"/>
    </source>
</evidence>
<feature type="compositionally biased region" description="Basic and acidic residues" evidence="7">
    <location>
        <begin position="423"/>
        <end position="433"/>
    </location>
</feature>
<dbReference type="SMART" id="SM00648">
    <property type="entry name" value="SWAP"/>
    <property type="match status" value="2"/>
</dbReference>
<proteinExistence type="predicted"/>
<feature type="domain" description="SURP motif" evidence="8">
    <location>
        <begin position="186"/>
        <end position="228"/>
    </location>
</feature>
<dbReference type="InterPro" id="IPR040397">
    <property type="entry name" value="SWAP"/>
</dbReference>
<dbReference type="InterPro" id="IPR000061">
    <property type="entry name" value="Surp"/>
</dbReference>
<dbReference type="InterPro" id="IPR035967">
    <property type="entry name" value="SWAP/Surp_sf"/>
</dbReference>
<dbReference type="GO" id="GO:0000395">
    <property type="term" value="P:mRNA 5'-splice site recognition"/>
    <property type="evidence" value="ECO:0007669"/>
    <property type="project" value="TreeGrafter"/>
</dbReference>
<comment type="caution">
    <text evidence="9">The sequence shown here is derived from an EMBL/GenBank/DDBJ whole genome shotgun (WGS) entry which is preliminary data.</text>
</comment>
<dbReference type="PROSITE" id="PS50128">
    <property type="entry name" value="SURP"/>
    <property type="match status" value="2"/>
</dbReference>
<dbReference type="Pfam" id="PF01805">
    <property type="entry name" value="Surp"/>
    <property type="match status" value="2"/>
</dbReference>
<evidence type="ECO:0000256" key="5">
    <source>
        <dbReference type="ARBA" id="ARBA00023163"/>
    </source>
</evidence>
<evidence type="ECO:0000256" key="3">
    <source>
        <dbReference type="ARBA" id="ARBA00022884"/>
    </source>
</evidence>
<reference evidence="10" key="1">
    <citation type="submission" date="2023-01" db="EMBL/GenBank/DDBJ databases">
        <title>Key to firefly adult light organ development and bioluminescence: homeobox transcription factors regulate luciferase expression and transportation to peroxisome.</title>
        <authorList>
            <person name="Fu X."/>
        </authorList>
    </citation>
    <scope>NUCLEOTIDE SEQUENCE [LARGE SCALE GENOMIC DNA]</scope>
</reference>
<feature type="domain" description="SURP motif" evidence="8">
    <location>
        <begin position="444"/>
        <end position="484"/>
    </location>
</feature>
<evidence type="ECO:0000259" key="8">
    <source>
        <dbReference type="PROSITE" id="PS50128"/>
    </source>
</evidence>
<accession>A0AAN7QHU4</accession>
<keyword evidence="6" id="KW-0508">mRNA splicing</keyword>
<dbReference type="SUPFAM" id="SSF109905">
    <property type="entry name" value="Surp module (SWAP domain)"/>
    <property type="match status" value="2"/>
</dbReference>
<dbReference type="PANTHER" id="PTHR13161">
    <property type="entry name" value="SPLICING FACTOR SUPPRESSOR OF WHITE APRICOT"/>
    <property type="match status" value="1"/>
</dbReference>
<feature type="region of interest" description="Disordered" evidence="7">
    <location>
        <begin position="521"/>
        <end position="586"/>
    </location>
</feature>
<dbReference type="SMART" id="SM01141">
    <property type="entry name" value="DRY_EERY"/>
    <property type="match status" value="1"/>
</dbReference>
<keyword evidence="3" id="KW-0694">RNA-binding</keyword>
<dbReference type="InterPro" id="IPR019147">
    <property type="entry name" value="SWAP_N_domain"/>
</dbReference>
<keyword evidence="1" id="KW-0507">mRNA processing</keyword>